<name>A0A2V2NKY7_9EURY</name>
<protein>
    <submittedName>
        <fullName evidence="1">Uncharacterized protein</fullName>
    </submittedName>
</protein>
<gene>
    <name evidence="1" type="ORF">DLD82_00280</name>
</gene>
<organism evidence="1 2">
    <name type="scientific">Methanospirillum stamsii</name>
    <dbReference type="NCBI Taxonomy" id="1277351"/>
    <lineage>
        <taxon>Archaea</taxon>
        <taxon>Methanobacteriati</taxon>
        <taxon>Methanobacteriota</taxon>
        <taxon>Stenosarchaea group</taxon>
        <taxon>Methanomicrobia</taxon>
        <taxon>Methanomicrobiales</taxon>
        <taxon>Methanospirillaceae</taxon>
        <taxon>Methanospirillum</taxon>
    </lineage>
</organism>
<sequence length="70" mass="8001">MSVCPELANRKDPSVVNSRDIISSIEQTGENQEQTPGNNKFPIHFPASALKKEKGLCENTTVVRYWHRFR</sequence>
<dbReference type="Proteomes" id="UP000245934">
    <property type="component" value="Unassembled WGS sequence"/>
</dbReference>
<dbReference type="EMBL" id="QGMZ01000001">
    <property type="protein sequence ID" value="PWR76281.1"/>
    <property type="molecule type" value="Genomic_DNA"/>
</dbReference>
<evidence type="ECO:0000313" key="1">
    <source>
        <dbReference type="EMBL" id="PWR76281.1"/>
    </source>
</evidence>
<reference evidence="1 2" key="1">
    <citation type="submission" date="2018-05" db="EMBL/GenBank/DDBJ databases">
        <title>Draft genome of Methanospirillum stamsii Pt1.</title>
        <authorList>
            <person name="Dueholm M.S."/>
            <person name="Nielsen P.H."/>
            <person name="Bakmann L.F."/>
            <person name="Otzen D.E."/>
        </authorList>
    </citation>
    <scope>NUCLEOTIDE SEQUENCE [LARGE SCALE GENOMIC DNA]</scope>
    <source>
        <strain evidence="1 2">Pt1</strain>
    </source>
</reference>
<comment type="caution">
    <text evidence="1">The sequence shown here is derived from an EMBL/GenBank/DDBJ whole genome shotgun (WGS) entry which is preliminary data.</text>
</comment>
<evidence type="ECO:0000313" key="2">
    <source>
        <dbReference type="Proteomes" id="UP000245934"/>
    </source>
</evidence>
<proteinExistence type="predicted"/>
<accession>A0A2V2NKY7</accession>
<dbReference type="AlphaFoldDB" id="A0A2V2NKY7"/>
<keyword evidence="2" id="KW-1185">Reference proteome</keyword>